<dbReference type="GO" id="GO:0004521">
    <property type="term" value="F:RNA endonuclease activity"/>
    <property type="evidence" value="ECO:0007669"/>
    <property type="project" value="TreeGrafter"/>
</dbReference>
<dbReference type="InterPro" id="IPR047921">
    <property type="entry name" value="LACTB2-like_MBL-fold"/>
</dbReference>
<dbReference type="InterPro" id="IPR050662">
    <property type="entry name" value="Sec-metab_biosynth-thioest"/>
</dbReference>
<dbReference type="AlphaFoldDB" id="A0AAV4IGA0"/>
<dbReference type="Gene3D" id="3.60.15.10">
    <property type="entry name" value="Ribonuclease Z/Hydroxyacylglutathione hydrolase-like"/>
    <property type="match status" value="1"/>
</dbReference>
<dbReference type="GO" id="GO:0005759">
    <property type="term" value="C:mitochondrial matrix"/>
    <property type="evidence" value="ECO:0007669"/>
    <property type="project" value="TreeGrafter"/>
</dbReference>
<comment type="similarity">
    <text evidence="1">Belongs to the metallo-beta-lactamase superfamily. Glyoxalase II family.</text>
</comment>
<protein>
    <submittedName>
        <fullName evidence="6">Beta-lactamase-like 2</fullName>
    </submittedName>
</protein>
<name>A0AAV4IGA0_9GAST</name>
<evidence type="ECO:0000256" key="2">
    <source>
        <dbReference type="ARBA" id="ARBA00022723"/>
    </source>
</evidence>
<dbReference type="FunFam" id="3.60.15.10:FF:000017">
    <property type="entry name" value="Lactamase beta 2"/>
    <property type="match status" value="1"/>
</dbReference>
<dbReference type="InterPro" id="IPR001279">
    <property type="entry name" value="Metallo-B-lactamas"/>
</dbReference>
<dbReference type="GO" id="GO:0046872">
    <property type="term" value="F:metal ion binding"/>
    <property type="evidence" value="ECO:0007669"/>
    <property type="project" value="UniProtKB-KW"/>
</dbReference>
<dbReference type="Pfam" id="PF00753">
    <property type="entry name" value="Lactamase_B"/>
    <property type="match status" value="1"/>
</dbReference>
<dbReference type="PANTHER" id="PTHR23131">
    <property type="entry name" value="ENDORIBONUCLEASE LACTB2"/>
    <property type="match status" value="1"/>
</dbReference>
<keyword evidence="2" id="KW-0479">Metal-binding</keyword>
<evidence type="ECO:0000256" key="3">
    <source>
        <dbReference type="ARBA" id="ARBA00022801"/>
    </source>
</evidence>
<dbReference type="CDD" id="cd07722">
    <property type="entry name" value="LACTB2-like_MBL-fold"/>
    <property type="match status" value="1"/>
</dbReference>
<dbReference type="GO" id="GO:0016787">
    <property type="term" value="F:hydrolase activity"/>
    <property type="evidence" value="ECO:0007669"/>
    <property type="project" value="UniProtKB-KW"/>
</dbReference>
<dbReference type="GO" id="GO:0003727">
    <property type="term" value="F:single-stranded RNA binding"/>
    <property type="evidence" value="ECO:0007669"/>
    <property type="project" value="TreeGrafter"/>
</dbReference>
<comment type="caution">
    <text evidence="6">The sequence shown here is derived from an EMBL/GenBank/DDBJ whole genome shotgun (WGS) entry which is preliminary data.</text>
</comment>
<dbReference type="PANTHER" id="PTHR23131:SF0">
    <property type="entry name" value="ENDORIBONUCLEASE LACTB2"/>
    <property type="match status" value="1"/>
</dbReference>
<evidence type="ECO:0000256" key="4">
    <source>
        <dbReference type="ARBA" id="ARBA00022833"/>
    </source>
</evidence>
<reference evidence="6 7" key="1">
    <citation type="journal article" date="2021" name="Elife">
        <title>Chloroplast acquisition without the gene transfer in kleptoplastic sea slugs, Plakobranchus ocellatus.</title>
        <authorList>
            <person name="Maeda T."/>
            <person name="Takahashi S."/>
            <person name="Yoshida T."/>
            <person name="Shimamura S."/>
            <person name="Takaki Y."/>
            <person name="Nagai Y."/>
            <person name="Toyoda A."/>
            <person name="Suzuki Y."/>
            <person name="Arimoto A."/>
            <person name="Ishii H."/>
            <person name="Satoh N."/>
            <person name="Nishiyama T."/>
            <person name="Hasebe M."/>
            <person name="Maruyama T."/>
            <person name="Minagawa J."/>
            <person name="Obokata J."/>
            <person name="Shigenobu S."/>
        </authorList>
    </citation>
    <scope>NUCLEOTIDE SEQUENCE [LARGE SCALE GENOMIC DNA]</scope>
</reference>
<proteinExistence type="inferred from homology"/>
<sequence length="287" mass="31985">MAETLPKFLQLSQRVVRILGCNPGGARLQGTNTYLVGTGKKRILIDTGDPDVPEYLDLLKTSLEKLAVGIQEIIVTHWHQDHVGGVDGVCRTFGEKFKTSKLRRESTADVQLQETSYSFIPNKHVFSTEGATLRVHHGPGHTEDHITLLLEEDGTLFSGDTILGGTTTSIQDLSEYMKTLDNLLELKAKTIFPGHGPVIDDPTAVIRYYIQHRKDREAQIVQFLKDNADKEHTAMDVVKAVYIGVPENVHHMAAQNVTLHLEKLQRDNIAVQAADNKWQLVHKGSNL</sequence>
<feature type="domain" description="Metallo-beta-lactamase" evidence="5">
    <location>
        <begin position="30"/>
        <end position="195"/>
    </location>
</feature>
<keyword evidence="4" id="KW-0862">Zinc</keyword>
<evidence type="ECO:0000313" key="6">
    <source>
        <dbReference type="EMBL" id="GFS08820.1"/>
    </source>
</evidence>
<keyword evidence="7" id="KW-1185">Reference proteome</keyword>
<accession>A0AAV4IGA0</accession>
<organism evidence="6 7">
    <name type="scientific">Elysia marginata</name>
    <dbReference type="NCBI Taxonomy" id="1093978"/>
    <lineage>
        <taxon>Eukaryota</taxon>
        <taxon>Metazoa</taxon>
        <taxon>Spiralia</taxon>
        <taxon>Lophotrochozoa</taxon>
        <taxon>Mollusca</taxon>
        <taxon>Gastropoda</taxon>
        <taxon>Heterobranchia</taxon>
        <taxon>Euthyneura</taxon>
        <taxon>Panpulmonata</taxon>
        <taxon>Sacoglossa</taxon>
        <taxon>Placobranchoidea</taxon>
        <taxon>Plakobranchidae</taxon>
        <taxon>Elysia</taxon>
    </lineage>
</organism>
<evidence type="ECO:0000313" key="7">
    <source>
        <dbReference type="Proteomes" id="UP000762676"/>
    </source>
</evidence>
<dbReference type="EMBL" id="BMAT01013269">
    <property type="protein sequence ID" value="GFS08820.1"/>
    <property type="molecule type" value="Genomic_DNA"/>
</dbReference>
<dbReference type="Proteomes" id="UP000762676">
    <property type="component" value="Unassembled WGS sequence"/>
</dbReference>
<keyword evidence="3" id="KW-0378">Hydrolase</keyword>
<evidence type="ECO:0000259" key="5">
    <source>
        <dbReference type="SMART" id="SM00849"/>
    </source>
</evidence>
<dbReference type="Gene3D" id="1.10.10.10">
    <property type="entry name" value="Winged helix-like DNA-binding domain superfamily/Winged helix DNA-binding domain"/>
    <property type="match status" value="1"/>
</dbReference>
<evidence type="ECO:0000256" key="1">
    <source>
        <dbReference type="ARBA" id="ARBA00006759"/>
    </source>
</evidence>
<dbReference type="SMART" id="SM00849">
    <property type="entry name" value="Lactamase_B"/>
    <property type="match status" value="1"/>
</dbReference>
<dbReference type="InterPro" id="IPR036388">
    <property type="entry name" value="WH-like_DNA-bd_sf"/>
</dbReference>
<dbReference type="SUPFAM" id="SSF56281">
    <property type="entry name" value="Metallo-hydrolase/oxidoreductase"/>
    <property type="match status" value="1"/>
</dbReference>
<gene>
    <name evidence="6" type="ORF">ElyMa_006604900</name>
</gene>
<dbReference type="Pfam" id="PF17778">
    <property type="entry name" value="WHD_BLACT"/>
    <property type="match status" value="1"/>
</dbReference>
<dbReference type="InterPro" id="IPR036866">
    <property type="entry name" value="RibonucZ/Hydroxyglut_hydro"/>
</dbReference>
<dbReference type="InterPro" id="IPR041516">
    <property type="entry name" value="LACTB2_WH"/>
</dbReference>